<dbReference type="Proteomes" id="UP001153954">
    <property type="component" value="Unassembled WGS sequence"/>
</dbReference>
<evidence type="ECO:0008006" key="3">
    <source>
        <dbReference type="Google" id="ProtNLM"/>
    </source>
</evidence>
<sequence length="125" mass="13851">MRNPHTVHVVIGTSPTLWSRITGMGSVHVDLQRVRAEDQSPLVQCTRCLGYGHSKKFCKEPADGCSHCGGLHHKAECAEWVAGVPPTCRNCKKAKLESFEHNAFSSSCPVRKRWDELARSAVSYC</sequence>
<organism evidence="1 2">
    <name type="scientific">Euphydryas editha</name>
    <name type="common">Edith's checkerspot</name>
    <dbReference type="NCBI Taxonomy" id="104508"/>
    <lineage>
        <taxon>Eukaryota</taxon>
        <taxon>Metazoa</taxon>
        <taxon>Ecdysozoa</taxon>
        <taxon>Arthropoda</taxon>
        <taxon>Hexapoda</taxon>
        <taxon>Insecta</taxon>
        <taxon>Pterygota</taxon>
        <taxon>Neoptera</taxon>
        <taxon>Endopterygota</taxon>
        <taxon>Lepidoptera</taxon>
        <taxon>Glossata</taxon>
        <taxon>Ditrysia</taxon>
        <taxon>Papilionoidea</taxon>
        <taxon>Nymphalidae</taxon>
        <taxon>Nymphalinae</taxon>
        <taxon>Euphydryas</taxon>
    </lineage>
</organism>
<reference evidence="1" key="1">
    <citation type="submission" date="2022-03" db="EMBL/GenBank/DDBJ databases">
        <authorList>
            <person name="Tunstrom K."/>
        </authorList>
    </citation>
    <scope>NUCLEOTIDE SEQUENCE</scope>
</reference>
<dbReference type="EMBL" id="CAKOGL010000005">
    <property type="protein sequence ID" value="CAH2086403.1"/>
    <property type="molecule type" value="Genomic_DNA"/>
</dbReference>
<dbReference type="AlphaFoldDB" id="A0AAU9TK01"/>
<keyword evidence="2" id="KW-1185">Reference proteome</keyword>
<comment type="caution">
    <text evidence="1">The sequence shown here is derived from an EMBL/GenBank/DDBJ whole genome shotgun (WGS) entry which is preliminary data.</text>
</comment>
<proteinExistence type="predicted"/>
<gene>
    <name evidence="1" type="ORF">EEDITHA_LOCUS2786</name>
</gene>
<protein>
    <recommendedName>
        <fullName evidence="3">Gag-like protein</fullName>
    </recommendedName>
</protein>
<evidence type="ECO:0000313" key="2">
    <source>
        <dbReference type="Proteomes" id="UP001153954"/>
    </source>
</evidence>
<name>A0AAU9TK01_EUPED</name>
<evidence type="ECO:0000313" key="1">
    <source>
        <dbReference type="EMBL" id="CAH2086403.1"/>
    </source>
</evidence>
<accession>A0AAU9TK01</accession>